<dbReference type="OrthoDB" id="5241828at2"/>
<dbReference type="EMBL" id="FOOX01000003">
    <property type="protein sequence ID" value="SFG30011.1"/>
    <property type="molecule type" value="Genomic_DNA"/>
</dbReference>
<keyword evidence="5" id="KW-0411">Iron-sulfur</keyword>
<dbReference type="PROSITE" id="PS51379">
    <property type="entry name" value="4FE4S_FER_2"/>
    <property type="match status" value="1"/>
</dbReference>
<dbReference type="RefSeq" id="WP_092469885.1">
    <property type="nucleotide sequence ID" value="NZ_FOOX01000003.1"/>
</dbReference>
<dbReference type="GO" id="GO:0051539">
    <property type="term" value="F:4 iron, 4 sulfur cluster binding"/>
    <property type="evidence" value="ECO:0007669"/>
    <property type="project" value="UniProtKB-KW"/>
</dbReference>
<dbReference type="InterPro" id="IPR017896">
    <property type="entry name" value="4Fe4S_Fe-S-bd"/>
</dbReference>
<dbReference type="Gene3D" id="1.10.1060.10">
    <property type="entry name" value="Alpha-helical ferredoxin"/>
    <property type="match status" value="2"/>
</dbReference>
<dbReference type="PROSITE" id="PS00198">
    <property type="entry name" value="4FE4S_FER_1"/>
    <property type="match status" value="1"/>
</dbReference>
<gene>
    <name evidence="7" type="ORF">SAMN05660649_01328</name>
</gene>
<dbReference type="InterPro" id="IPR004017">
    <property type="entry name" value="Cys_rich_dom"/>
</dbReference>
<dbReference type="PANTHER" id="PTHR43255">
    <property type="entry name" value="IRON-SULFUR-BINDING OXIDOREDUCTASE FADF-RELATED-RELATED"/>
    <property type="match status" value="1"/>
</dbReference>
<dbReference type="GO" id="GO:0016491">
    <property type="term" value="F:oxidoreductase activity"/>
    <property type="evidence" value="ECO:0007669"/>
    <property type="project" value="UniProtKB-KW"/>
</dbReference>
<dbReference type="GO" id="GO:0046872">
    <property type="term" value="F:metal ion binding"/>
    <property type="evidence" value="ECO:0007669"/>
    <property type="project" value="UniProtKB-KW"/>
</dbReference>
<dbReference type="GO" id="GO:0005886">
    <property type="term" value="C:plasma membrane"/>
    <property type="evidence" value="ECO:0007669"/>
    <property type="project" value="TreeGrafter"/>
</dbReference>
<dbReference type="Proteomes" id="UP000199337">
    <property type="component" value="Unassembled WGS sequence"/>
</dbReference>
<dbReference type="Pfam" id="PF13534">
    <property type="entry name" value="Fer4_17"/>
    <property type="match status" value="1"/>
</dbReference>
<name>A0A1I2QWH8_9FIRM</name>
<evidence type="ECO:0000256" key="2">
    <source>
        <dbReference type="ARBA" id="ARBA00022723"/>
    </source>
</evidence>
<reference evidence="8" key="1">
    <citation type="submission" date="2016-10" db="EMBL/GenBank/DDBJ databases">
        <authorList>
            <person name="Varghese N."/>
            <person name="Submissions S."/>
        </authorList>
    </citation>
    <scope>NUCLEOTIDE SEQUENCE [LARGE SCALE GENOMIC DNA]</scope>
    <source>
        <strain evidence="8">DSM 17038</strain>
    </source>
</reference>
<dbReference type="Gene3D" id="3.50.50.60">
    <property type="entry name" value="FAD/NAD(P)-binding domain"/>
    <property type="match status" value="1"/>
</dbReference>
<dbReference type="SUPFAM" id="SSF46548">
    <property type="entry name" value="alpha-helical ferredoxin"/>
    <property type="match status" value="1"/>
</dbReference>
<dbReference type="STRING" id="341036.SAMN05660649_01328"/>
<dbReference type="NCBIfam" id="NF045663">
    <property type="entry name" value="diclust_near_Sec"/>
    <property type="match status" value="1"/>
</dbReference>
<dbReference type="InterPro" id="IPR028261">
    <property type="entry name" value="DPD_II"/>
</dbReference>
<dbReference type="SUPFAM" id="SSF51971">
    <property type="entry name" value="Nucleotide-binding domain"/>
    <property type="match status" value="1"/>
</dbReference>
<dbReference type="Pfam" id="PF14691">
    <property type="entry name" value="Fer4_20"/>
    <property type="match status" value="1"/>
</dbReference>
<accession>A0A1I2QWH8</accession>
<evidence type="ECO:0000259" key="6">
    <source>
        <dbReference type="PROSITE" id="PS51379"/>
    </source>
</evidence>
<dbReference type="AlphaFoldDB" id="A0A1I2QWH8"/>
<dbReference type="InterPro" id="IPR017900">
    <property type="entry name" value="4Fe4S_Fe_S_CS"/>
</dbReference>
<dbReference type="Pfam" id="PF07992">
    <property type="entry name" value="Pyr_redox_2"/>
    <property type="match status" value="1"/>
</dbReference>
<dbReference type="InterPro" id="IPR009051">
    <property type="entry name" value="Helical_ferredxn"/>
</dbReference>
<evidence type="ECO:0000256" key="4">
    <source>
        <dbReference type="ARBA" id="ARBA00023004"/>
    </source>
</evidence>
<keyword evidence="3" id="KW-0560">Oxidoreductase</keyword>
<dbReference type="InterPro" id="IPR023753">
    <property type="entry name" value="FAD/NAD-binding_dom"/>
</dbReference>
<keyword evidence="2" id="KW-0479">Metal-binding</keyword>
<evidence type="ECO:0000313" key="8">
    <source>
        <dbReference type="Proteomes" id="UP000199337"/>
    </source>
</evidence>
<feature type="domain" description="4Fe-4S ferredoxin-type" evidence="6">
    <location>
        <begin position="358"/>
        <end position="388"/>
    </location>
</feature>
<organism evidence="7 8">
    <name type="scientific">Desulfotruncus arcticus DSM 17038</name>
    <dbReference type="NCBI Taxonomy" id="1121424"/>
    <lineage>
        <taxon>Bacteria</taxon>
        <taxon>Bacillati</taxon>
        <taxon>Bacillota</taxon>
        <taxon>Clostridia</taxon>
        <taxon>Eubacteriales</taxon>
        <taxon>Desulfallaceae</taxon>
        <taxon>Desulfotruncus</taxon>
    </lineage>
</organism>
<protein>
    <submittedName>
        <fullName evidence="7">Aldehyde dehydrogenase, iron-sulfur subunit</fullName>
    </submittedName>
</protein>
<evidence type="ECO:0000256" key="1">
    <source>
        <dbReference type="ARBA" id="ARBA00022485"/>
    </source>
</evidence>
<evidence type="ECO:0000256" key="5">
    <source>
        <dbReference type="ARBA" id="ARBA00023014"/>
    </source>
</evidence>
<sequence>MDHRRIVEFEEKCTQEHPPACSTACPVHVDVRSFVAAMQAGKFNDAFNIYRKNVPFPGIIGRICDHPCQAACKRGEAGDAISIAALEQSCVRLSSSPPVPLTAPPKKDRRVAVVGGGLSGLTAAFSLAGKGYPVVVFEATDRLGGSLWEISEEVLPREIIAAETAVLNDLDVEIRFNTAVGQALSLPDLCREFAAVYLGTGKNSTDATNSIDLQLDQEGRIWIDPVTFATGREGVFAGGGLRHAPAYSPIGSLSDGRRAAISIDRYLQQVSLTAVRENEGPYQTRLFTSTRGVEPLPAVAAGDPVQGFTREEAIREAGRCLQCQCLECVKACTYLDHFKSYPKQYVRQINHNLKMIMGRHEANTLINSCSLCGLCQEVCPESFHMGELCLEARREMVKKGKMPPSAHDFPIRDMDFSNSELCVMTRHQPGHETSSHLFFPGCQLTASAPDNVVKAYAYLTEKVAGGVGLMLRCCGAPAEWSGRTELFQAGLREIIDQWQEMGRPRLILACSTCYQMFKKYLPEIELVSLWELYDQLGLPGAGRPQTLLPVAVHDACTTRHERQIHTSVRSILHKLGCAIEELPTSRETTECCGYGGMVQFANRKLADDMIRRRISESPADYVAYCAMCRDNFAARGKKTYHLLDLIYGKADNASVAKKGPGYSQRRENRARLKNKLIKDVWGDQVEEAKETYATIKLRIPNEVSEVMEERLILLEDIQKVIEHAEQTGNKVINRNNGHILAYHRPVSVTYWVEYTPQGDGFVVHNAYSHRMVVEGNN</sequence>
<dbReference type="InterPro" id="IPR036188">
    <property type="entry name" value="FAD/NAD-bd_sf"/>
</dbReference>
<dbReference type="PANTHER" id="PTHR43255:SF1">
    <property type="entry name" value="IRON-SULFUR-BINDING OXIDOREDUCTASE FADF-RELATED"/>
    <property type="match status" value="1"/>
</dbReference>
<proteinExistence type="predicted"/>
<evidence type="ECO:0000256" key="3">
    <source>
        <dbReference type="ARBA" id="ARBA00023002"/>
    </source>
</evidence>
<dbReference type="Pfam" id="PF02754">
    <property type="entry name" value="CCG"/>
    <property type="match status" value="2"/>
</dbReference>
<keyword evidence="1" id="KW-0004">4Fe-4S</keyword>
<keyword evidence="8" id="KW-1185">Reference proteome</keyword>
<keyword evidence="4" id="KW-0408">Iron</keyword>
<dbReference type="InterPro" id="IPR051460">
    <property type="entry name" value="HdrC_iron-sulfur_subunit"/>
</dbReference>
<evidence type="ECO:0000313" key="7">
    <source>
        <dbReference type="EMBL" id="SFG30011.1"/>
    </source>
</evidence>